<dbReference type="PANTHER" id="PTHR37534:SF51">
    <property type="entry name" value="ACRIFLAVINE SENSITIVITY CONTROL PROTEIN ACR-2"/>
    <property type="match status" value="1"/>
</dbReference>
<dbReference type="InterPro" id="IPR001138">
    <property type="entry name" value="Zn2Cys6_DnaBD"/>
</dbReference>
<evidence type="ECO:0000256" key="1">
    <source>
        <dbReference type="ARBA" id="ARBA00004123"/>
    </source>
</evidence>
<gene>
    <name evidence="4" type="ORF">ESCO_004107</name>
</gene>
<dbReference type="PROSITE" id="PS50048">
    <property type="entry name" value="ZN2_CY6_FUNGAL_2"/>
    <property type="match status" value="1"/>
</dbReference>
<dbReference type="GO" id="GO:0000976">
    <property type="term" value="F:transcription cis-regulatory region binding"/>
    <property type="evidence" value="ECO:0007669"/>
    <property type="project" value="TreeGrafter"/>
</dbReference>
<dbReference type="PANTHER" id="PTHR37534">
    <property type="entry name" value="TRANSCRIPTIONAL ACTIVATOR PROTEIN UGA3"/>
    <property type="match status" value="1"/>
</dbReference>
<organism evidence="4 5">
    <name type="scientific">Escovopsis weberi</name>
    <dbReference type="NCBI Taxonomy" id="150374"/>
    <lineage>
        <taxon>Eukaryota</taxon>
        <taxon>Fungi</taxon>
        <taxon>Dikarya</taxon>
        <taxon>Ascomycota</taxon>
        <taxon>Pezizomycotina</taxon>
        <taxon>Sordariomycetes</taxon>
        <taxon>Hypocreomycetidae</taxon>
        <taxon>Hypocreales</taxon>
        <taxon>Hypocreaceae</taxon>
        <taxon>Escovopsis</taxon>
    </lineage>
</organism>
<dbReference type="PROSITE" id="PS00463">
    <property type="entry name" value="ZN2_CY6_FUNGAL_1"/>
    <property type="match status" value="1"/>
</dbReference>
<dbReference type="InterPro" id="IPR021858">
    <property type="entry name" value="Fun_TF"/>
</dbReference>
<evidence type="ECO:0000313" key="4">
    <source>
        <dbReference type="EMBL" id="KOS20752.1"/>
    </source>
</evidence>
<evidence type="ECO:0000256" key="2">
    <source>
        <dbReference type="ARBA" id="ARBA00023242"/>
    </source>
</evidence>
<dbReference type="GO" id="GO:0008270">
    <property type="term" value="F:zinc ion binding"/>
    <property type="evidence" value="ECO:0007669"/>
    <property type="project" value="InterPro"/>
</dbReference>
<sequence>MDAVPPESKACHNCRRQRLRCDRSVPQCRKCLATGKECLGYGKLFRWTGAVASRGKLAGKTSSAPQNNAGSAMGPVARRGPVGLEVSSAPWVLVDPMFQDAGHSHRYYLDYFSNRLCKDLVAHDGPDCNPFRSLVALSGRQPLLRCIIVAASAAHASVLYRSNPACADASRAALTDALVAKHQALRLMASALQDITSIGGDVVLAAALFFVNLELIESGKHGWRAHLEGASRILSLIQHMQPWDSALRDYLLSDCFIYFILATVFTPATQGALNFEAAQIRLVLSKATANSYFSCPPEILEILYAASRLSSGASQHHHPEGEGEGEGEVTAAAIALFNQAQALDVEAWAANTGGMSSLRNVCHRSRSHAGSAHRAAACLYILQAIPAAGEELAGGLADQVREDLYRHLSSIADDDPNFKATSWPTFIAGAEAVDAERRAFIMDRLGRLVCHTPWGFIYTAMDTLPVLWSLVEQHQGSKSWVQILQDTNFNFLIV</sequence>
<dbReference type="SMART" id="SM00066">
    <property type="entry name" value="GAL4"/>
    <property type="match status" value="1"/>
</dbReference>
<dbReference type="GO" id="GO:0005634">
    <property type="term" value="C:nucleus"/>
    <property type="evidence" value="ECO:0007669"/>
    <property type="project" value="UniProtKB-SubCell"/>
</dbReference>
<proteinExistence type="predicted"/>
<evidence type="ECO:0000259" key="3">
    <source>
        <dbReference type="PROSITE" id="PS50048"/>
    </source>
</evidence>
<dbReference type="GO" id="GO:0000981">
    <property type="term" value="F:DNA-binding transcription factor activity, RNA polymerase II-specific"/>
    <property type="evidence" value="ECO:0007669"/>
    <property type="project" value="InterPro"/>
</dbReference>
<evidence type="ECO:0000313" key="5">
    <source>
        <dbReference type="Proteomes" id="UP000053831"/>
    </source>
</evidence>
<dbReference type="Pfam" id="PF11951">
    <property type="entry name" value="Fungal_trans_2"/>
    <property type="match status" value="1"/>
</dbReference>
<dbReference type="AlphaFoldDB" id="A0A0M9VV91"/>
<reference evidence="4 5" key="1">
    <citation type="submission" date="2015-07" db="EMBL/GenBank/DDBJ databases">
        <title>The genome of the fungus Escovopsis weberi, a specialized disease agent of ant agriculture.</title>
        <authorList>
            <person name="de Man T.J."/>
            <person name="Stajich J.E."/>
            <person name="Kubicek C.P."/>
            <person name="Chenthamara K."/>
            <person name="Atanasova L."/>
            <person name="Druzhinina I.S."/>
            <person name="Birnbaum S."/>
            <person name="Barribeau S.M."/>
            <person name="Teiling C."/>
            <person name="Suen G."/>
            <person name="Currie C."/>
            <person name="Gerardo N.M."/>
        </authorList>
    </citation>
    <scope>NUCLEOTIDE SEQUENCE [LARGE SCALE GENOMIC DNA]</scope>
</reference>
<protein>
    <submittedName>
        <fullName evidence="4">Acriflavine sensitivity control protein acr-2</fullName>
    </submittedName>
</protein>
<keyword evidence="5" id="KW-1185">Reference proteome</keyword>
<comment type="caution">
    <text evidence="4">The sequence shown here is derived from an EMBL/GenBank/DDBJ whole genome shotgun (WGS) entry which is preliminary data.</text>
</comment>
<dbReference type="OrthoDB" id="5380854at2759"/>
<dbReference type="Proteomes" id="UP000053831">
    <property type="component" value="Unassembled WGS sequence"/>
</dbReference>
<dbReference type="CDD" id="cd00067">
    <property type="entry name" value="GAL4"/>
    <property type="match status" value="1"/>
</dbReference>
<dbReference type="EMBL" id="LGSR01000013">
    <property type="protein sequence ID" value="KOS20752.1"/>
    <property type="molecule type" value="Genomic_DNA"/>
</dbReference>
<dbReference type="InterPro" id="IPR036864">
    <property type="entry name" value="Zn2-C6_fun-type_DNA-bd_sf"/>
</dbReference>
<name>A0A0M9VV91_ESCWE</name>
<dbReference type="STRING" id="150374.A0A0M9VV91"/>
<dbReference type="SUPFAM" id="SSF57701">
    <property type="entry name" value="Zn2/Cys6 DNA-binding domain"/>
    <property type="match status" value="1"/>
</dbReference>
<dbReference type="Pfam" id="PF00172">
    <property type="entry name" value="Zn_clus"/>
    <property type="match status" value="1"/>
</dbReference>
<feature type="domain" description="Zn(2)-C6 fungal-type" evidence="3">
    <location>
        <begin position="10"/>
        <end position="38"/>
    </location>
</feature>
<accession>A0A0M9VV91</accession>
<keyword evidence="2" id="KW-0539">Nucleus</keyword>
<comment type="subcellular location">
    <subcellularLocation>
        <location evidence="1">Nucleus</location>
    </subcellularLocation>
</comment>
<dbReference type="GO" id="GO:0045944">
    <property type="term" value="P:positive regulation of transcription by RNA polymerase II"/>
    <property type="evidence" value="ECO:0007669"/>
    <property type="project" value="TreeGrafter"/>
</dbReference>
<dbReference type="Gene3D" id="4.10.240.10">
    <property type="entry name" value="Zn(2)-C6 fungal-type DNA-binding domain"/>
    <property type="match status" value="1"/>
</dbReference>